<feature type="compositionally biased region" description="Polar residues" evidence="1">
    <location>
        <begin position="140"/>
        <end position="154"/>
    </location>
</feature>
<dbReference type="EMBL" id="AVOT02059547">
    <property type="protein sequence ID" value="MBW0553210.1"/>
    <property type="molecule type" value="Genomic_DNA"/>
</dbReference>
<dbReference type="OrthoDB" id="2123952at2759"/>
<evidence type="ECO:0000313" key="3">
    <source>
        <dbReference type="Proteomes" id="UP000765509"/>
    </source>
</evidence>
<proteinExistence type="predicted"/>
<name>A0A9Q3J0P9_9BASI</name>
<dbReference type="AlphaFoldDB" id="A0A9Q3J0P9"/>
<organism evidence="2 3">
    <name type="scientific">Austropuccinia psidii MF-1</name>
    <dbReference type="NCBI Taxonomy" id="1389203"/>
    <lineage>
        <taxon>Eukaryota</taxon>
        <taxon>Fungi</taxon>
        <taxon>Dikarya</taxon>
        <taxon>Basidiomycota</taxon>
        <taxon>Pucciniomycotina</taxon>
        <taxon>Pucciniomycetes</taxon>
        <taxon>Pucciniales</taxon>
        <taxon>Sphaerophragmiaceae</taxon>
        <taxon>Austropuccinia</taxon>
    </lineage>
</organism>
<gene>
    <name evidence="2" type="ORF">O181_092925</name>
</gene>
<protein>
    <submittedName>
        <fullName evidence="2">Uncharacterized protein</fullName>
    </submittedName>
</protein>
<keyword evidence="3" id="KW-1185">Reference proteome</keyword>
<comment type="caution">
    <text evidence="2">The sequence shown here is derived from an EMBL/GenBank/DDBJ whole genome shotgun (WGS) entry which is preliminary data.</text>
</comment>
<feature type="region of interest" description="Disordered" evidence="1">
    <location>
        <begin position="134"/>
        <end position="155"/>
    </location>
</feature>
<evidence type="ECO:0000256" key="1">
    <source>
        <dbReference type="SAM" id="MobiDB-lite"/>
    </source>
</evidence>
<reference evidence="2" key="1">
    <citation type="submission" date="2021-03" db="EMBL/GenBank/DDBJ databases">
        <title>Draft genome sequence of rust myrtle Austropuccinia psidii MF-1, a brazilian biotype.</title>
        <authorList>
            <person name="Quecine M.C."/>
            <person name="Pachon D.M.R."/>
            <person name="Bonatelli M.L."/>
            <person name="Correr F.H."/>
            <person name="Franceschini L.M."/>
            <person name="Leite T.F."/>
            <person name="Margarido G.R.A."/>
            <person name="Almeida C.A."/>
            <person name="Ferrarezi J.A."/>
            <person name="Labate C.A."/>
        </authorList>
    </citation>
    <scope>NUCLEOTIDE SEQUENCE</scope>
    <source>
        <strain evidence="2">MF-1</strain>
    </source>
</reference>
<accession>A0A9Q3J0P9</accession>
<evidence type="ECO:0000313" key="2">
    <source>
        <dbReference type="EMBL" id="MBW0553210.1"/>
    </source>
</evidence>
<dbReference type="Proteomes" id="UP000765509">
    <property type="component" value="Unassembled WGS sequence"/>
</dbReference>
<sequence>MICLVLDLNLDLKMSSKLTSICDSDRSDSPPSVLYGAGVFDNLRELSEESMAPTEIWDINKTYNGFKSVRVIEPPWVNCQRKGIPCVESATARSTRCKFCNLGKRNCSQAHYFFPDNPRRLWSSIKKGGRFGLEAPVDESPTSDATSGHSNLTGSRMRGVQQWNNTSSCWPTLEDPFTPKEIPLEWLQRFPFWSPGKMENLVQDEIDTDAEGSDAIDGEELEITTPIQKRRIQFTSKFPVQAITTNNEVIRSPNYLNFQLDAQPGHPHLPVPLPVSNHLWPAPLETQCLQNLNQSLKPVATGI</sequence>